<dbReference type="Proteomes" id="UP000029577">
    <property type="component" value="Unassembled WGS sequence"/>
</dbReference>
<dbReference type="InterPro" id="IPR022838">
    <property type="entry name" value="GTP_cyclohydrolase_FolE2"/>
</dbReference>
<proteinExistence type="inferred from homology"/>
<dbReference type="HAMAP" id="MF_01527_B">
    <property type="entry name" value="GTP_cyclohydrol_B"/>
    <property type="match status" value="1"/>
</dbReference>
<dbReference type="eggNOG" id="COG1469">
    <property type="taxonomic scope" value="Bacteria"/>
</dbReference>
<dbReference type="Gene3D" id="3.10.270.10">
    <property type="entry name" value="Urate Oxidase"/>
    <property type="match status" value="1"/>
</dbReference>
<reference evidence="3" key="1">
    <citation type="submission" date="2014-12" db="EMBL/GenBank/DDBJ databases">
        <title>The draft genome of the Tatumella morbirosei type strain, LMG23360T isolated from pineapple rot.</title>
        <authorList>
            <person name="Smits T.H."/>
            <person name="Palmer M."/>
            <person name="Venter S.N."/>
            <person name="Duffy B."/>
            <person name="Steenkamp E.T."/>
            <person name="Chan W.Y."/>
            <person name="Coutinho T.A."/>
            <person name="Coetzee M.P."/>
            <person name="De Maayer P."/>
        </authorList>
    </citation>
    <scope>NUCLEOTIDE SEQUENCE [LARGE SCALE GENOMIC DNA]</scope>
    <source>
        <strain evidence="3">LMG 23360</strain>
    </source>
</reference>
<dbReference type="STRING" id="642227.HA49_15330"/>
<dbReference type="Pfam" id="PF02649">
    <property type="entry name" value="GCHY-1"/>
    <property type="match status" value="1"/>
</dbReference>
<protein>
    <recommendedName>
        <fullName evidence="2">GTP cyclohydrolase FolE2</fullName>
        <ecNumber evidence="2">3.5.4.16</ecNumber>
    </recommendedName>
</protein>
<evidence type="ECO:0000313" key="4">
    <source>
        <dbReference type="Proteomes" id="UP000029577"/>
    </source>
</evidence>
<dbReference type="UniPathway" id="UPA00848">
    <property type="reaction ID" value="UER00151"/>
</dbReference>
<dbReference type="EC" id="3.5.4.16" evidence="2"/>
<dbReference type="EMBL" id="JPKR02000003">
    <property type="protein sequence ID" value="KGD72138.1"/>
    <property type="molecule type" value="Genomic_DNA"/>
</dbReference>
<dbReference type="AlphaFoldDB" id="A0A095UCJ1"/>
<comment type="caution">
    <text evidence="3">The sequence shown here is derived from an EMBL/GenBank/DDBJ whole genome shotgun (WGS) entry which is preliminary data.</text>
</comment>
<comment type="similarity">
    <text evidence="2">Belongs to the GTP cyclohydrolase IV family.</text>
</comment>
<evidence type="ECO:0000256" key="1">
    <source>
        <dbReference type="ARBA" id="ARBA00022801"/>
    </source>
</evidence>
<dbReference type="OrthoDB" id="239637at2"/>
<sequence>MSSAAKQTLCPGMLPDIQASKADGAGESLSWVGMEQIDLPVEIAGRPVSAKVNAGINLLSSPEAEKGIHMSRLYLLLDELTQGEITPGLLHHVLKAFLASHQGRSDEASIEISGELLLSRKSLNSNHLGWKAYPVTLSAELGQSFTATLKVGVPYSSTCPASAALSRQVAGLQFRKDFADRIDRLPAAEIVDWLVGKGMPATPHSQRSWAWLSIRLHPGAQSIPVIDLIDGAEIALGTAVQTVVKRSDEQAFAVANGQNLMFCEDAVRRLDHMLQTAPFCEAYDIRVEHQESLHPHNAVARINWKGIKNVT</sequence>
<dbReference type="GO" id="GO:0046654">
    <property type="term" value="P:tetrahydrofolate biosynthetic process"/>
    <property type="evidence" value="ECO:0007669"/>
    <property type="project" value="UniProtKB-UniRule"/>
</dbReference>
<comment type="function">
    <text evidence="2">Converts GTP to 7,8-dihydroneopterin triphosphate.</text>
</comment>
<keyword evidence="4" id="KW-1185">Reference proteome</keyword>
<comment type="pathway">
    <text evidence="2">Cofactor biosynthesis; 7,8-dihydroneopterin triphosphate biosynthesis; 7,8-dihydroneopterin triphosphate from GTP: step 1/1.</text>
</comment>
<dbReference type="InterPro" id="IPR003801">
    <property type="entry name" value="GTP_cyclohydrolase_FolE2/MptA"/>
</dbReference>
<feature type="site" description="May be catalytically important" evidence="2">
    <location>
        <position position="159"/>
    </location>
</feature>
<keyword evidence="1 2" id="KW-0378">Hydrolase</keyword>
<gene>
    <name evidence="2" type="primary">folE2</name>
    <name evidence="3" type="ORF">HA49_15330</name>
</gene>
<dbReference type="PANTHER" id="PTHR36445:SF1">
    <property type="entry name" value="GTP CYCLOHYDROLASE MPTA"/>
    <property type="match status" value="1"/>
</dbReference>
<evidence type="ECO:0000256" key="2">
    <source>
        <dbReference type="HAMAP-Rule" id="MF_01527"/>
    </source>
</evidence>
<dbReference type="NCBIfam" id="NF010200">
    <property type="entry name" value="PRK13674.1-1"/>
    <property type="match status" value="1"/>
</dbReference>
<evidence type="ECO:0000313" key="3">
    <source>
        <dbReference type="EMBL" id="KGD72138.1"/>
    </source>
</evidence>
<comment type="catalytic activity">
    <reaction evidence="2">
        <text>GTP + H2O = 7,8-dihydroneopterin 3'-triphosphate + formate + H(+)</text>
        <dbReference type="Rhea" id="RHEA:17473"/>
        <dbReference type="ChEBI" id="CHEBI:15377"/>
        <dbReference type="ChEBI" id="CHEBI:15378"/>
        <dbReference type="ChEBI" id="CHEBI:15740"/>
        <dbReference type="ChEBI" id="CHEBI:37565"/>
        <dbReference type="ChEBI" id="CHEBI:58462"/>
        <dbReference type="EC" id="3.5.4.16"/>
    </reaction>
</comment>
<dbReference type="PANTHER" id="PTHR36445">
    <property type="entry name" value="GTP CYCLOHYDROLASE MPTA"/>
    <property type="match status" value="1"/>
</dbReference>
<accession>A0A095UCJ1</accession>
<name>A0A095UCJ1_9GAMM</name>
<dbReference type="RefSeq" id="WP_038021424.1">
    <property type="nucleotide sequence ID" value="NZ_JPKR02000003.1"/>
</dbReference>
<dbReference type="GO" id="GO:0003934">
    <property type="term" value="F:GTP cyclohydrolase I activity"/>
    <property type="evidence" value="ECO:0007669"/>
    <property type="project" value="UniProtKB-UniRule"/>
</dbReference>
<organism evidence="3 4">
    <name type="scientific">Tatumella morbirosei</name>
    <dbReference type="NCBI Taxonomy" id="642227"/>
    <lineage>
        <taxon>Bacteria</taxon>
        <taxon>Pseudomonadati</taxon>
        <taxon>Pseudomonadota</taxon>
        <taxon>Gammaproteobacteria</taxon>
        <taxon>Enterobacterales</taxon>
        <taxon>Erwiniaceae</taxon>
        <taxon>Tatumella</taxon>
    </lineage>
</organism>